<dbReference type="InterPro" id="IPR037523">
    <property type="entry name" value="VOC_core"/>
</dbReference>
<dbReference type="InterPro" id="IPR004360">
    <property type="entry name" value="Glyas_Fos-R_dOase_dom"/>
</dbReference>
<dbReference type="Gene3D" id="3.10.180.10">
    <property type="entry name" value="2,3-Dihydroxybiphenyl 1,2-Dioxygenase, domain 1"/>
    <property type="match status" value="1"/>
</dbReference>
<gene>
    <name evidence="2" type="ORF">GGR17_002791</name>
</gene>
<dbReference type="AlphaFoldDB" id="A0A840CIB9"/>
<dbReference type="Pfam" id="PF00903">
    <property type="entry name" value="Glyoxalase"/>
    <property type="match status" value="1"/>
</dbReference>
<dbReference type="RefSeq" id="WP_054539383.1">
    <property type="nucleotide sequence ID" value="NZ_JACIEQ010000004.1"/>
</dbReference>
<dbReference type="InterPro" id="IPR052164">
    <property type="entry name" value="Anthracycline_SecMetBiosynth"/>
</dbReference>
<evidence type="ECO:0000259" key="1">
    <source>
        <dbReference type="PROSITE" id="PS51819"/>
    </source>
</evidence>
<keyword evidence="3" id="KW-1185">Reference proteome</keyword>
<dbReference type="CDD" id="cd07247">
    <property type="entry name" value="SgaA_N_like"/>
    <property type="match status" value="1"/>
</dbReference>
<dbReference type="SUPFAM" id="SSF54593">
    <property type="entry name" value="Glyoxalase/Bleomycin resistance protein/Dihydroxybiphenyl dioxygenase"/>
    <property type="match status" value="1"/>
</dbReference>
<dbReference type="EMBL" id="JACIEQ010000004">
    <property type="protein sequence ID" value="MBB4022969.1"/>
    <property type="molecule type" value="Genomic_DNA"/>
</dbReference>
<protein>
    <recommendedName>
        <fullName evidence="1">VOC domain-containing protein</fullName>
    </recommendedName>
</protein>
<proteinExistence type="predicted"/>
<evidence type="ECO:0000313" key="2">
    <source>
        <dbReference type="EMBL" id="MBB4022969.1"/>
    </source>
</evidence>
<dbReference type="PANTHER" id="PTHR33993">
    <property type="entry name" value="GLYOXALASE-RELATED"/>
    <property type="match status" value="1"/>
</dbReference>
<dbReference type="InterPro" id="IPR029068">
    <property type="entry name" value="Glyas_Bleomycin-R_OHBP_Dase"/>
</dbReference>
<sequence length="127" mass="13254">MPHTPQHPVVWAEIPVTDLPRAMDFYQAVFDFALKLDETGPNPIALIAAADDSGTAGHLYPGTPAADGQGPTIHLWVPDTVEAAMKRLVAAGGTELGPVVTIPPGRFAYAQDPDGNSIGLFQPAAAT</sequence>
<feature type="domain" description="VOC" evidence="1">
    <location>
        <begin position="8"/>
        <end position="123"/>
    </location>
</feature>
<dbReference type="Proteomes" id="UP000585681">
    <property type="component" value="Unassembled WGS sequence"/>
</dbReference>
<comment type="caution">
    <text evidence="2">The sequence shown here is derived from an EMBL/GenBank/DDBJ whole genome shotgun (WGS) entry which is preliminary data.</text>
</comment>
<reference evidence="2" key="1">
    <citation type="submission" date="2020-08" db="EMBL/GenBank/DDBJ databases">
        <title>Genomic Encyclopedia of Type Strains, Phase IV (KMG-IV): sequencing the most valuable type-strain genomes for metagenomic binning, comparative biology and taxonomic classification.</title>
        <authorList>
            <person name="Goeker M."/>
        </authorList>
    </citation>
    <scope>NUCLEOTIDE SEQUENCE [LARGE SCALE GENOMIC DNA]</scope>
    <source>
        <strain evidence="2">DSM 105040</strain>
    </source>
</reference>
<name>A0A840CIB9_9RHOB</name>
<dbReference type="PROSITE" id="PS51819">
    <property type="entry name" value="VOC"/>
    <property type="match status" value="1"/>
</dbReference>
<organism evidence="2 3">
    <name type="scientific">Actibacterium naphthalenivorans</name>
    <dbReference type="NCBI Taxonomy" id="1614693"/>
    <lineage>
        <taxon>Bacteria</taxon>
        <taxon>Pseudomonadati</taxon>
        <taxon>Pseudomonadota</taxon>
        <taxon>Alphaproteobacteria</taxon>
        <taxon>Rhodobacterales</taxon>
        <taxon>Roseobacteraceae</taxon>
        <taxon>Actibacterium</taxon>
    </lineage>
</organism>
<accession>A0A840CIB9</accession>
<evidence type="ECO:0000313" key="3">
    <source>
        <dbReference type="Proteomes" id="UP000585681"/>
    </source>
</evidence>